<dbReference type="OrthoDB" id="694088at2759"/>
<sequence>MLQQKNFFLPSYACILCQGAQSESRDHLFFRCPFSLTCWRYICPQFVPHMNVHQNIQALKEHLMVPFHMEITTLVCWSIWKVRDDYIFKNIRPSLYRCNQIFKDELNLVFHRARRKKYSQFANWIANFR</sequence>
<accession>A0A2K2CSB3</accession>
<dbReference type="EMBL" id="CM000883">
    <property type="protein sequence ID" value="PNT64930.1"/>
    <property type="molecule type" value="Genomic_DNA"/>
</dbReference>
<dbReference type="EnsemblPlants" id="PNT64930">
    <property type="protein sequence ID" value="PNT64930"/>
    <property type="gene ID" value="BRADI_4g35116v3"/>
</dbReference>
<dbReference type="InParanoid" id="A0A2K2CSB3"/>
<reference evidence="1" key="2">
    <citation type="submission" date="2017-06" db="EMBL/GenBank/DDBJ databases">
        <title>WGS assembly of Brachypodium distachyon.</title>
        <authorList>
            <consortium name="The International Brachypodium Initiative"/>
            <person name="Lucas S."/>
            <person name="Harmon-Smith M."/>
            <person name="Lail K."/>
            <person name="Tice H."/>
            <person name="Grimwood J."/>
            <person name="Bruce D."/>
            <person name="Barry K."/>
            <person name="Shu S."/>
            <person name="Lindquist E."/>
            <person name="Wang M."/>
            <person name="Pitluck S."/>
            <person name="Vogel J.P."/>
            <person name="Garvin D.F."/>
            <person name="Mockler T.C."/>
            <person name="Schmutz J."/>
            <person name="Rokhsar D."/>
            <person name="Bevan M.W."/>
        </authorList>
    </citation>
    <scope>NUCLEOTIDE SEQUENCE</scope>
    <source>
        <strain evidence="1">Bd21</strain>
    </source>
</reference>
<reference evidence="2" key="3">
    <citation type="submission" date="2018-08" db="UniProtKB">
        <authorList>
            <consortium name="EnsemblPlants"/>
        </authorList>
    </citation>
    <scope>IDENTIFICATION</scope>
    <source>
        <strain evidence="2">cv. Bd21</strain>
    </source>
</reference>
<keyword evidence="3" id="KW-1185">Reference proteome</keyword>
<evidence type="ECO:0000313" key="1">
    <source>
        <dbReference type="EMBL" id="PNT64930.1"/>
    </source>
</evidence>
<reference evidence="1 2" key="1">
    <citation type="journal article" date="2010" name="Nature">
        <title>Genome sequencing and analysis of the model grass Brachypodium distachyon.</title>
        <authorList>
            <consortium name="International Brachypodium Initiative"/>
        </authorList>
    </citation>
    <scope>NUCLEOTIDE SEQUENCE [LARGE SCALE GENOMIC DNA]</scope>
    <source>
        <strain evidence="1 2">Bd21</strain>
    </source>
</reference>
<organism evidence="1">
    <name type="scientific">Brachypodium distachyon</name>
    <name type="common">Purple false brome</name>
    <name type="synonym">Trachynia distachya</name>
    <dbReference type="NCBI Taxonomy" id="15368"/>
    <lineage>
        <taxon>Eukaryota</taxon>
        <taxon>Viridiplantae</taxon>
        <taxon>Streptophyta</taxon>
        <taxon>Embryophyta</taxon>
        <taxon>Tracheophyta</taxon>
        <taxon>Spermatophyta</taxon>
        <taxon>Magnoliopsida</taxon>
        <taxon>Liliopsida</taxon>
        <taxon>Poales</taxon>
        <taxon>Poaceae</taxon>
        <taxon>BOP clade</taxon>
        <taxon>Pooideae</taxon>
        <taxon>Stipodae</taxon>
        <taxon>Brachypodieae</taxon>
        <taxon>Brachypodium</taxon>
    </lineage>
</organism>
<evidence type="ECO:0000313" key="3">
    <source>
        <dbReference type="Proteomes" id="UP000008810"/>
    </source>
</evidence>
<gene>
    <name evidence="1" type="ORF">BRADI_4g35116v3</name>
</gene>
<proteinExistence type="predicted"/>
<dbReference type="Gramene" id="PNT64930">
    <property type="protein sequence ID" value="PNT64930"/>
    <property type="gene ID" value="BRADI_4g35116v3"/>
</dbReference>
<name>A0A2K2CSB3_BRADI</name>
<evidence type="ECO:0008006" key="4">
    <source>
        <dbReference type="Google" id="ProtNLM"/>
    </source>
</evidence>
<dbReference type="AlphaFoldDB" id="A0A2K2CSB3"/>
<evidence type="ECO:0000313" key="2">
    <source>
        <dbReference type="EnsemblPlants" id="PNT64930"/>
    </source>
</evidence>
<dbReference type="Proteomes" id="UP000008810">
    <property type="component" value="Chromosome 4"/>
</dbReference>
<protein>
    <recommendedName>
        <fullName evidence="4">Reverse transcriptase zinc-binding domain-containing protein</fullName>
    </recommendedName>
</protein>